<dbReference type="AlphaFoldDB" id="A0A424YGB4"/>
<dbReference type="EMBL" id="QZAA01000094">
    <property type="protein sequence ID" value="RQD76966.1"/>
    <property type="molecule type" value="Genomic_DNA"/>
</dbReference>
<dbReference type="Proteomes" id="UP000285138">
    <property type="component" value="Unassembled WGS sequence"/>
</dbReference>
<comment type="caution">
    <text evidence="2">The sequence shown here is derived from an EMBL/GenBank/DDBJ whole genome shotgun (WGS) entry which is preliminary data.</text>
</comment>
<reference evidence="2 3" key="1">
    <citation type="submission" date="2018-08" db="EMBL/GenBank/DDBJ databases">
        <title>The metabolism and importance of syntrophic acetate oxidation coupled to methane or sulfide production in haloalkaline environments.</title>
        <authorList>
            <person name="Timmers P.H.A."/>
            <person name="Vavourakis C.D."/>
            <person name="Sorokin D.Y."/>
            <person name="Sinninghe Damste J.S."/>
            <person name="Muyzer G."/>
            <person name="Stams A.J.M."/>
            <person name="Plugge C.M."/>
        </authorList>
    </citation>
    <scope>NUCLEOTIDE SEQUENCE [LARGE SCALE GENOMIC DNA]</scope>
    <source>
        <strain evidence="2">MSAO_Bac1</strain>
    </source>
</reference>
<protein>
    <submittedName>
        <fullName evidence="2">Uncharacterized protein</fullName>
    </submittedName>
</protein>
<feature type="non-terminal residue" evidence="2">
    <location>
        <position position="81"/>
    </location>
</feature>
<organism evidence="2 3">
    <name type="scientific">Candidatus Syntrophonatronum acetioxidans</name>
    <dbReference type="NCBI Taxonomy" id="1795816"/>
    <lineage>
        <taxon>Bacteria</taxon>
        <taxon>Bacillati</taxon>
        <taxon>Bacillota</taxon>
        <taxon>Clostridia</taxon>
        <taxon>Eubacteriales</taxon>
        <taxon>Syntrophomonadaceae</taxon>
        <taxon>Candidatus Syntrophonatronum</taxon>
    </lineage>
</organism>
<name>A0A424YGB4_9FIRM</name>
<feature type="region of interest" description="Disordered" evidence="1">
    <location>
        <begin position="32"/>
        <end position="56"/>
    </location>
</feature>
<dbReference type="Pfam" id="PF06325">
    <property type="entry name" value="PrmA"/>
    <property type="match status" value="1"/>
</dbReference>
<evidence type="ECO:0000256" key="1">
    <source>
        <dbReference type="SAM" id="MobiDB-lite"/>
    </source>
</evidence>
<gene>
    <name evidence="2" type="ORF">D5R97_03335</name>
</gene>
<accession>A0A424YGB4</accession>
<evidence type="ECO:0000313" key="2">
    <source>
        <dbReference type="EMBL" id="RQD76966.1"/>
    </source>
</evidence>
<evidence type="ECO:0000313" key="3">
    <source>
        <dbReference type="Proteomes" id="UP000285138"/>
    </source>
</evidence>
<sequence length="81" mass="9262">MNWYQIEVIISREAQETVGNYLISKGSPGITIEDSSPPSLPKGGDIIYSSRDPSRDSVSIEGYFYIEEKKLDYIVRKLRDF</sequence>
<proteinExistence type="predicted"/>